<organism evidence="2 3">
    <name type="scientific">Trypanosoma brucei equiperdum</name>
    <dbReference type="NCBI Taxonomy" id="630700"/>
    <lineage>
        <taxon>Eukaryota</taxon>
        <taxon>Discoba</taxon>
        <taxon>Euglenozoa</taxon>
        <taxon>Kinetoplastea</taxon>
        <taxon>Metakinetoplastina</taxon>
        <taxon>Trypanosomatida</taxon>
        <taxon>Trypanosomatidae</taxon>
        <taxon>Trypanosoma</taxon>
    </lineage>
</organism>
<evidence type="ECO:0000313" key="2">
    <source>
        <dbReference type="EMBL" id="RHW74041.1"/>
    </source>
</evidence>
<comment type="caution">
    <text evidence="2">The sequence shown here is derived from an EMBL/GenBank/DDBJ whole genome shotgun (WGS) entry which is preliminary data.</text>
</comment>
<feature type="region of interest" description="Disordered" evidence="1">
    <location>
        <begin position="376"/>
        <end position="411"/>
    </location>
</feature>
<evidence type="ECO:0000256" key="1">
    <source>
        <dbReference type="SAM" id="MobiDB-lite"/>
    </source>
</evidence>
<accession>A0A3L6LEG5</accession>
<evidence type="ECO:0000313" key="3">
    <source>
        <dbReference type="Proteomes" id="UP000266743"/>
    </source>
</evidence>
<sequence length="411" mass="45886">MKRFGIWTRPSLGCRSFYAGLDDSRVMRLRRSNTTLNKPRGRDAFSLAFEKRIHLLPLTQVGDLYGLPVPPSAPGESSGGAAEETIRVLVVDLLLLEDVESLISFPASNPLYYEDWPTVSDNSEGEVPSDRRSGISSSLALGESGFSLPSSNKRHLRQYGDTTLLRNSFVREAAHGVSAQFHTAICINPFIDVDRFRREEAQVEMISAYRNILYEAAEVPEGRADVIRIPALCCDTCGPRFYHEIGKLNQQSLIKGFHRIGSEAKEILMLNPKFIVEVYVPLPFLQQFQRAFLEDAWETPESTLNPGRTALYPGLAPPRSLLPLEGWIGKRPELVEAIETEGRSLMSGVKYSLDGKPIEEREVLAELRVFGREKEQEEMLKREEETATQQGLEVAPNGNTVAPLRAGIGQN</sequence>
<name>A0A3L6LEG5_9TRYP</name>
<dbReference type="Proteomes" id="UP000266743">
    <property type="component" value="Chromosome 2"/>
</dbReference>
<dbReference type="EMBL" id="QSBY01000002">
    <property type="protein sequence ID" value="RHW74041.1"/>
    <property type="molecule type" value="Genomic_DNA"/>
</dbReference>
<protein>
    <submittedName>
        <fullName evidence="2">Uncharacterized protein</fullName>
    </submittedName>
</protein>
<dbReference type="AlphaFoldDB" id="A0A3L6LEG5"/>
<proteinExistence type="predicted"/>
<reference evidence="2 3" key="1">
    <citation type="submission" date="2018-09" db="EMBL/GenBank/DDBJ databases">
        <title>whole genome sequence of T. equiperdum IVM-t1 strain.</title>
        <authorList>
            <person name="Suganuma K."/>
        </authorList>
    </citation>
    <scope>NUCLEOTIDE SEQUENCE [LARGE SCALE GENOMIC DNA]</scope>
    <source>
        <strain evidence="2 3">IVM-t1</strain>
    </source>
</reference>
<gene>
    <name evidence="2" type="ORF">DPX39_020016800</name>
</gene>
<feature type="compositionally biased region" description="Basic and acidic residues" evidence="1">
    <location>
        <begin position="376"/>
        <end position="385"/>
    </location>
</feature>